<dbReference type="AlphaFoldDB" id="A0A8J2LFR1"/>
<sequence>MELKITQEIFTNLLAEVIPDDRSIPLSNIRQIIDYCVQSTVDENVLALKLFSNGLLTQEQHSTFMETSGRFDKCNFLYSGVLLRKVERKDHYELLCRALIESENVNIVNKLFQELSTMKCNPSVPSVSGRSAIDNSNQLDSPQAISSKESDPARTCDLSTPTLTRSTNANSNPLDSQQTNIPNESDALLEATNNSEAHMDNSSPNPQMERLSVEERETGHQEEQRCIKPVICWSIAVALLGVGVVVVIVYRVVPSTAKDDQLISTLLVPTDIITYSQPERSVPLHTTEKSTSRNENTSQPITIKLRIGAPTDLPEIPEFTKVYLTINYSASVNWIDWFPKNGENVIFLRLIGIFSISVIQHFLFVMTEVTALCIYHLNEETCKKDFRAKSNNTSIALNIGDPKDWDDLPENTDTHLTILNLKGVSWRSWFPENVDRVRLLRLNGTFHIADIRYFLSIMKNLTTLCIDKLNEKLCDESFEDKVLQY</sequence>
<evidence type="ECO:0000313" key="4">
    <source>
        <dbReference type="Proteomes" id="UP000708208"/>
    </source>
</evidence>
<evidence type="ECO:0000256" key="1">
    <source>
        <dbReference type="SAM" id="MobiDB-lite"/>
    </source>
</evidence>
<feature type="transmembrane region" description="Helical" evidence="2">
    <location>
        <begin position="346"/>
        <end position="366"/>
    </location>
</feature>
<comment type="caution">
    <text evidence="3">The sequence shown here is derived from an EMBL/GenBank/DDBJ whole genome shotgun (WGS) entry which is preliminary data.</text>
</comment>
<feature type="compositionally biased region" description="Polar residues" evidence="1">
    <location>
        <begin position="123"/>
        <end position="147"/>
    </location>
</feature>
<accession>A0A8J2LFR1</accession>
<feature type="region of interest" description="Disordered" evidence="1">
    <location>
        <begin position="196"/>
        <end position="217"/>
    </location>
</feature>
<dbReference type="EMBL" id="CAJVCH010560606">
    <property type="protein sequence ID" value="CAG7831469.1"/>
    <property type="molecule type" value="Genomic_DNA"/>
</dbReference>
<feature type="compositionally biased region" description="Polar residues" evidence="1">
    <location>
        <begin position="157"/>
        <end position="181"/>
    </location>
</feature>
<keyword evidence="2" id="KW-0812">Transmembrane</keyword>
<evidence type="ECO:0000313" key="3">
    <source>
        <dbReference type="EMBL" id="CAG7831469.1"/>
    </source>
</evidence>
<feature type="transmembrane region" description="Helical" evidence="2">
    <location>
        <begin position="233"/>
        <end position="253"/>
    </location>
</feature>
<gene>
    <name evidence="3" type="ORF">AFUS01_LOCUS41211</name>
</gene>
<keyword evidence="2" id="KW-1133">Transmembrane helix</keyword>
<protein>
    <submittedName>
        <fullName evidence="3">Uncharacterized protein</fullName>
    </submittedName>
</protein>
<reference evidence="3" key="1">
    <citation type="submission" date="2021-06" db="EMBL/GenBank/DDBJ databases">
        <authorList>
            <person name="Hodson N. C."/>
            <person name="Mongue J. A."/>
            <person name="Jaron S. K."/>
        </authorList>
    </citation>
    <scope>NUCLEOTIDE SEQUENCE</scope>
</reference>
<keyword evidence="2" id="KW-0472">Membrane</keyword>
<name>A0A8J2LFR1_9HEXA</name>
<feature type="region of interest" description="Disordered" evidence="1">
    <location>
        <begin position="123"/>
        <end position="181"/>
    </location>
</feature>
<keyword evidence="4" id="KW-1185">Reference proteome</keyword>
<proteinExistence type="predicted"/>
<feature type="compositionally biased region" description="Polar residues" evidence="1">
    <location>
        <begin position="196"/>
        <end position="206"/>
    </location>
</feature>
<organism evidence="3 4">
    <name type="scientific">Allacma fusca</name>
    <dbReference type="NCBI Taxonomy" id="39272"/>
    <lineage>
        <taxon>Eukaryota</taxon>
        <taxon>Metazoa</taxon>
        <taxon>Ecdysozoa</taxon>
        <taxon>Arthropoda</taxon>
        <taxon>Hexapoda</taxon>
        <taxon>Collembola</taxon>
        <taxon>Symphypleona</taxon>
        <taxon>Sminthuridae</taxon>
        <taxon>Allacma</taxon>
    </lineage>
</organism>
<evidence type="ECO:0000256" key="2">
    <source>
        <dbReference type="SAM" id="Phobius"/>
    </source>
</evidence>
<dbReference type="Proteomes" id="UP000708208">
    <property type="component" value="Unassembled WGS sequence"/>
</dbReference>